<gene>
    <name evidence="2" type="ORF">I7X39_18065</name>
</gene>
<dbReference type="RefSeq" id="WP_198112572.1">
    <property type="nucleotide sequence ID" value="NZ_JAEDAK010000015.1"/>
</dbReference>
<feature type="domain" description="Amine oxidase" evidence="1">
    <location>
        <begin position="62"/>
        <end position="508"/>
    </location>
</feature>
<name>A0A931J5T2_9BURK</name>
<dbReference type="InterPro" id="IPR036188">
    <property type="entry name" value="FAD/NAD-bd_sf"/>
</dbReference>
<accession>A0A931J5T2</accession>
<dbReference type="PROSITE" id="PS51257">
    <property type="entry name" value="PROKAR_LIPOPROTEIN"/>
    <property type="match status" value="1"/>
</dbReference>
<dbReference type="Gene3D" id="3.50.50.60">
    <property type="entry name" value="FAD/NAD(P)-binding domain"/>
    <property type="match status" value="1"/>
</dbReference>
<dbReference type="PANTHER" id="PTHR42923">
    <property type="entry name" value="PROTOPORPHYRINOGEN OXIDASE"/>
    <property type="match status" value="1"/>
</dbReference>
<keyword evidence="3" id="KW-1185">Reference proteome</keyword>
<organism evidence="2 3">
    <name type="scientific">Inhella proteolytica</name>
    <dbReference type="NCBI Taxonomy" id="2795029"/>
    <lineage>
        <taxon>Bacteria</taxon>
        <taxon>Pseudomonadati</taxon>
        <taxon>Pseudomonadota</taxon>
        <taxon>Betaproteobacteria</taxon>
        <taxon>Burkholderiales</taxon>
        <taxon>Sphaerotilaceae</taxon>
        <taxon>Inhella</taxon>
    </lineage>
</organism>
<dbReference type="AlphaFoldDB" id="A0A931J5T2"/>
<sequence>MLTRRAALTLPLLAACTQKARELEGGWLGPDPALAHRLREPLPDARTAQQRRAQVLVLGGGVAGLVCARQLRAAGVEVALLELDQRVGGHSRGAELAGQPVPLGAHYLPQPGPEAPELQDLLVELGAATRVQGRWQAVEAYQCHAPSERLFHRGAWLPGLLPPAADEAAQAQRQRFATAVRAAQQLGFALPSTRAPWTDGHRALDAQSFAQWLQVQGLDEPDLRTYLDYCCRDDYGAGLMRVSAWAGLHYFASRHGFAASAEEAHEQPVLTWPQGNAWLVERLAAPLTEAIHPQRLALAVNEEREGVSVLAQGPEGLEQWQAHQVVLATPLFIARRLLRRPDAALDALHLPRAPWLIANLRLDGPLLQRRGAPPAWDNVIHGSAALGYVDARHQSLDPRPGPTVLTAYWALPEARRAELLSRPWRDWLAELLAHYTGVHPDLPERLVEARLTRWGHAMAIPAAGVRGQAALQALRQGRGRLAFAHSDLAGYSVFEEAFEAGRAAAETLLTRPARAR</sequence>
<proteinExistence type="predicted"/>
<comment type="caution">
    <text evidence="2">The sequence shown here is derived from an EMBL/GenBank/DDBJ whole genome shotgun (WGS) entry which is preliminary data.</text>
</comment>
<dbReference type="Pfam" id="PF01593">
    <property type="entry name" value="Amino_oxidase"/>
    <property type="match status" value="1"/>
</dbReference>
<dbReference type="SUPFAM" id="SSF51905">
    <property type="entry name" value="FAD/NAD(P)-binding domain"/>
    <property type="match status" value="1"/>
</dbReference>
<dbReference type="InterPro" id="IPR002937">
    <property type="entry name" value="Amino_oxidase"/>
</dbReference>
<dbReference type="GO" id="GO:0016491">
    <property type="term" value="F:oxidoreductase activity"/>
    <property type="evidence" value="ECO:0007669"/>
    <property type="project" value="InterPro"/>
</dbReference>
<protein>
    <submittedName>
        <fullName evidence="2">FAD-dependent oxidoreductase</fullName>
    </submittedName>
</protein>
<evidence type="ECO:0000313" key="3">
    <source>
        <dbReference type="Proteomes" id="UP000613266"/>
    </source>
</evidence>
<evidence type="ECO:0000313" key="2">
    <source>
        <dbReference type="EMBL" id="MBH9578801.1"/>
    </source>
</evidence>
<dbReference type="EMBL" id="JAEDAK010000015">
    <property type="protein sequence ID" value="MBH9578801.1"/>
    <property type="molecule type" value="Genomic_DNA"/>
</dbReference>
<reference evidence="2" key="1">
    <citation type="submission" date="2020-12" db="EMBL/GenBank/DDBJ databases">
        <title>The genome sequence of Inhella sp. 1Y17.</title>
        <authorList>
            <person name="Liu Y."/>
        </authorList>
    </citation>
    <scope>NUCLEOTIDE SEQUENCE</scope>
    <source>
        <strain evidence="2">1Y17</strain>
    </source>
</reference>
<dbReference type="Proteomes" id="UP000613266">
    <property type="component" value="Unassembled WGS sequence"/>
</dbReference>
<evidence type="ECO:0000259" key="1">
    <source>
        <dbReference type="Pfam" id="PF01593"/>
    </source>
</evidence>
<dbReference type="InterPro" id="IPR050464">
    <property type="entry name" value="Zeta_carotene_desat/Oxidored"/>
</dbReference>